<dbReference type="STRING" id="1072389.K1XFY8"/>
<dbReference type="Proteomes" id="UP000006753">
    <property type="component" value="Unassembled WGS sequence"/>
</dbReference>
<organism evidence="2 3">
    <name type="scientific">Marssonina brunnea f. sp. multigermtubi (strain MB_m1)</name>
    <name type="common">Marssonina leaf spot fungus</name>
    <dbReference type="NCBI Taxonomy" id="1072389"/>
    <lineage>
        <taxon>Eukaryota</taxon>
        <taxon>Fungi</taxon>
        <taxon>Dikarya</taxon>
        <taxon>Ascomycota</taxon>
        <taxon>Pezizomycotina</taxon>
        <taxon>Leotiomycetes</taxon>
        <taxon>Helotiales</taxon>
        <taxon>Drepanopezizaceae</taxon>
        <taxon>Drepanopeziza</taxon>
    </lineage>
</organism>
<dbReference type="InParanoid" id="K1XFY8"/>
<keyword evidence="3" id="KW-1185">Reference proteome</keyword>
<dbReference type="PANTHER" id="PTHR35605">
    <property type="entry name" value="ECP2 EFFECTOR PROTEIN DOMAIN-CONTAINING PROTEIN-RELATED"/>
    <property type="match status" value="1"/>
</dbReference>
<accession>K1XFY8</accession>
<dbReference type="GeneID" id="18757605"/>
<dbReference type="PANTHER" id="PTHR35605:SF1">
    <property type="entry name" value="ECP2 EFFECTOR PROTEIN DOMAIN-CONTAINING PROTEIN-RELATED"/>
    <property type="match status" value="1"/>
</dbReference>
<evidence type="ECO:0000313" key="2">
    <source>
        <dbReference type="EMBL" id="EKD19718.1"/>
    </source>
</evidence>
<feature type="chain" id="PRO_5003855106" description="Hydrophobin" evidence="1">
    <location>
        <begin position="24"/>
        <end position="154"/>
    </location>
</feature>
<feature type="signal peptide" evidence="1">
    <location>
        <begin position="1"/>
        <end position="23"/>
    </location>
</feature>
<name>K1XFY8_MARBU</name>
<dbReference type="AlphaFoldDB" id="K1XFY8"/>
<protein>
    <recommendedName>
        <fullName evidence="4">Hydrophobin</fullName>
    </recommendedName>
</protein>
<dbReference type="OrthoDB" id="3466524at2759"/>
<dbReference type="HOGENOM" id="CLU_1704602_0_0_1"/>
<dbReference type="EMBL" id="JH921430">
    <property type="protein sequence ID" value="EKD19718.1"/>
    <property type="molecule type" value="Genomic_DNA"/>
</dbReference>
<gene>
    <name evidence="2" type="ORF">MBM_01670</name>
</gene>
<evidence type="ECO:0000313" key="3">
    <source>
        <dbReference type="Proteomes" id="UP000006753"/>
    </source>
</evidence>
<proteinExistence type="predicted"/>
<reference evidence="2 3" key="1">
    <citation type="journal article" date="2012" name="BMC Genomics">
        <title>Sequencing the genome of Marssonina brunnea reveals fungus-poplar co-evolution.</title>
        <authorList>
            <person name="Zhu S."/>
            <person name="Cao Y.-Z."/>
            <person name="Jiang C."/>
            <person name="Tan B.-Y."/>
            <person name="Wang Z."/>
            <person name="Feng S."/>
            <person name="Zhang L."/>
            <person name="Su X.-H."/>
            <person name="Brejova B."/>
            <person name="Vinar T."/>
            <person name="Xu M."/>
            <person name="Wang M.-X."/>
            <person name="Zhang S.-G."/>
            <person name="Huang M.-R."/>
            <person name="Wu R."/>
            <person name="Zhou Y."/>
        </authorList>
    </citation>
    <scope>NUCLEOTIDE SEQUENCE [LARGE SCALE GENOMIC DNA]</scope>
    <source>
        <strain evidence="2 3">MB_m1</strain>
    </source>
</reference>
<dbReference type="KEGG" id="mbe:MBM_01670"/>
<keyword evidence="1" id="KW-0732">Signal</keyword>
<evidence type="ECO:0000256" key="1">
    <source>
        <dbReference type="SAM" id="SignalP"/>
    </source>
</evidence>
<evidence type="ECO:0008006" key="4">
    <source>
        <dbReference type="Google" id="ProtNLM"/>
    </source>
</evidence>
<sequence length="154" mass="16472">MSFPNFITCFAVALLLVVATATATAIASPDSLPYLVSELLITGTIDEIPFDLTGTIQQVEVQYVKPAIAIPCFSECLFGLTCIPIANWDWKKAVATAIKDGVNSLNNIDAAGCRVNALTCARVSCSYDSAIHLCNDNVSVSFNDILYPFQTLSA</sequence>